<dbReference type="STRING" id="683840.U5HE01"/>
<dbReference type="EMBL" id="AEIJ01000557">
    <property type="status" value="NOT_ANNOTATED_CDS"/>
    <property type="molecule type" value="Genomic_DNA"/>
</dbReference>
<dbReference type="InterPro" id="IPR036069">
    <property type="entry name" value="DUF34/NIF3_sf"/>
</dbReference>
<dbReference type="OrthoDB" id="3345469at2759"/>
<gene>
    <name evidence="3" type="ORF">MVLG_05355</name>
</gene>
<keyword evidence="5" id="KW-1185">Reference proteome</keyword>
<dbReference type="PANTHER" id="PTHR13799:SF13">
    <property type="entry name" value="NIF3-LIKE PROTEIN 1"/>
    <property type="match status" value="1"/>
</dbReference>
<evidence type="ECO:0000256" key="2">
    <source>
        <dbReference type="PIRSR" id="PIRSR602678-1"/>
    </source>
</evidence>
<feature type="binding site" evidence="2">
    <location>
        <position position="93"/>
    </location>
    <ligand>
        <name>a divalent metal cation</name>
        <dbReference type="ChEBI" id="CHEBI:60240"/>
        <label>1</label>
    </ligand>
</feature>
<dbReference type="FunFam" id="3.40.1390.30:FF:000001">
    <property type="entry name" value="GTP cyclohydrolase 1 type 2"/>
    <property type="match status" value="1"/>
</dbReference>
<dbReference type="InterPro" id="IPR002678">
    <property type="entry name" value="DUF34/NIF3"/>
</dbReference>
<accession>U5HE01</accession>
<dbReference type="Proteomes" id="UP000017200">
    <property type="component" value="Unassembled WGS sequence"/>
</dbReference>
<keyword evidence="2" id="KW-0479">Metal-binding</keyword>
<reference evidence="3" key="2">
    <citation type="submission" date="2010-11" db="EMBL/GenBank/DDBJ databases">
        <authorList>
            <consortium name="The Broad Institute Genome Sequencing Platform"/>
            <person name="Earl A."/>
            <person name="Ward D."/>
            <person name="Feldgarden M."/>
            <person name="Gevers D."/>
            <person name="Butler R."/>
            <person name="Young S.K."/>
            <person name="Zeng Q."/>
            <person name="Gargeya S."/>
            <person name="Fitzgerald M."/>
            <person name="Haas B."/>
            <person name="Abouelleil A."/>
            <person name="Alvarado L."/>
            <person name="Arachchi H.M."/>
            <person name="Berlin A."/>
            <person name="Brown A."/>
            <person name="Chapman S.B."/>
            <person name="Chen Z."/>
            <person name="Dunbar C."/>
            <person name="Freedman E."/>
            <person name="Gearin G."/>
            <person name="Gellesch M."/>
            <person name="Goldberg J."/>
            <person name="Griggs A."/>
            <person name="Gujja S."/>
            <person name="Heilman E."/>
            <person name="Heiman D."/>
            <person name="Howarth C."/>
            <person name="Larson L."/>
            <person name="Lui A."/>
            <person name="MacDonald P.J.P."/>
            <person name="Mehta T."/>
            <person name="Montmayeur A."/>
            <person name="Murphy C."/>
            <person name="Neiman D."/>
            <person name="Pearson M."/>
            <person name="Priest M."/>
            <person name="Roberts A."/>
            <person name="Saif S."/>
            <person name="Shea T."/>
            <person name="Shenoy N."/>
            <person name="Sisk P."/>
            <person name="Stolte C."/>
            <person name="Sykes S."/>
            <person name="White J."/>
            <person name="Yandava C."/>
            <person name="Wortman J."/>
            <person name="Nusbaum C."/>
            <person name="Birren B."/>
        </authorList>
    </citation>
    <scope>NUCLEOTIDE SEQUENCE</scope>
    <source>
        <strain evidence="3">P1A1 Lamole</strain>
    </source>
</reference>
<reference evidence="4" key="4">
    <citation type="submission" date="2015-06" db="UniProtKB">
        <authorList>
            <consortium name="EnsemblFungi"/>
        </authorList>
    </citation>
    <scope>IDENTIFICATION</scope>
</reference>
<dbReference type="GO" id="GO:0005739">
    <property type="term" value="C:mitochondrion"/>
    <property type="evidence" value="ECO:0007669"/>
    <property type="project" value="TreeGrafter"/>
</dbReference>
<reference evidence="5" key="1">
    <citation type="submission" date="2010-11" db="EMBL/GenBank/DDBJ databases">
        <title>The genome sequence of Microbotryum violaceum strain p1A1 Lamole.</title>
        <authorList>
            <person name="Cuomo C."/>
            <person name="Perlin M."/>
            <person name="Young S.K."/>
            <person name="Zeng Q."/>
            <person name="Gargeya S."/>
            <person name="Alvarado L."/>
            <person name="Berlin A."/>
            <person name="Chapman S.B."/>
            <person name="Chen Z."/>
            <person name="Freedman E."/>
            <person name="Gellesch M."/>
            <person name="Goldberg J."/>
            <person name="Griggs A."/>
            <person name="Gujja S."/>
            <person name="Heilman E."/>
            <person name="Heiman D."/>
            <person name="Howarth C."/>
            <person name="Mehta T."/>
            <person name="Neiman D."/>
            <person name="Pearson M."/>
            <person name="Roberts A."/>
            <person name="Saif S."/>
            <person name="Shea T."/>
            <person name="Shenoy N."/>
            <person name="Sisk P."/>
            <person name="Stolte C."/>
            <person name="Sykes S."/>
            <person name="White J."/>
            <person name="Yandava C."/>
            <person name="Haas B."/>
            <person name="Nusbaum C."/>
            <person name="Birren B."/>
        </authorList>
    </citation>
    <scope>NUCLEOTIDE SEQUENCE [LARGE SCALE GENOMIC DNA]</scope>
    <source>
        <strain evidence="5">p1A1 Lamole</strain>
    </source>
</reference>
<reference evidence="3 5" key="3">
    <citation type="journal article" date="2015" name="BMC Genomics">
        <title>Sex and parasites: genomic and transcriptomic analysis of Microbotryum lychnidis-dioicae, the biotrophic and plant-castrating anther smut fungus.</title>
        <authorList>
            <person name="Perlin M.H."/>
            <person name="Amselem J."/>
            <person name="Fontanillas E."/>
            <person name="Toh S.S."/>
            <person name="Chen Z."/>
            <person name="Goldberg J."/>
            <person name="Duplessis S."/>
            <person name="Henrissat B."/>
            <person name="Young S."/>
            <person name="Zeng Q."/>
            <person name="Aguileta G."/>
            <person name="Petit E."/>
            <person name="Badouin H."/>
            <person name="Andrews J."/>
            <person name="Razeeq D."/>
            <person name="Gabaldon T."/>
            <person name="Quesneville H."/>
            <person name="Giraud T."/>
            <person name="Hood M.E."/>
            <person name="Schultz D.J."/>
            <person name="Cuomo C.A."/>
        </authorList>
    </citation>
    <scope>NUCLEOTIDE SEQUENCE [LARGE SCALE GENOMIC DNA]</scope>
    <source>
        <strain evidence="3">P1A1 Lamole</strain>
        <strain evidence="5">p1A1 Lamole</strain>
    </source>
</reference>
<sequence length="366" mass="39188">MSSTSAASFSSFSSSSFSTVRSPVLNHLLAAVERLTPLQLAGSWDNVGVMIEAPYPRQEIKGKKQVLTCIDLTTAVTEEALASSSTAAVLTYHPPIFSGLKSMTLAVPLQASLLRLSTHGIPVVCIHTASDSSIGGVNDHIASAFTLDLRATSKAIEESKEQPEGHEGCGLGRLVTLDHALNKHEVVKRIKHTLNLDHAQAAWAPNGAEKIKTIAICAGSGSSVLSGVKADLYLSGELDHHATLLCNAKGIHVILTNHSASERPWLKPFAPRLAKAMNEEAGGDAYETKGDGSYVVKDYNNVQQGYNGLYNNPQHGSEGLLFKDRIYQTLDPLDHHIFPPPPWLPAPEGRWGKLATLASIIPLISS</sequence>
<feature type="binding site" evidence="2">
    <location>
        <position position="258"/>
    </location>
    <ligand>
        <name>a divalent metal cation</name>
        <dbReference type="ChEBI" id="CHEBI:60240"/>
        <label>1</label>
    </ligand>
</feature>
<feature type="binding site" evidence="2">
    <location>
        <position position="131"/>
    </location>
    <ligand>
        <name>a divalent metal cation</name>
        <dbReference type="ChEBI" id="CHEBI:60240"/>
        <label>1</label>
    </ligand>
</feature>
<name>U5HE01_USTV1</name>
<evidence type="ECO:0000313" key="4">
    <source>
        <dbReference type="EnsemblFungi" id="MVLG_05355T0"/>
    </source>
</evidence>
<dbReference type="AlphaFoldDB" id="U5HE01"/>
<organism evidence="3">
    <name type="scientific">Microbotryum lychnidis-dioicae (strain p1A1 Lamole / MvSl-1064)</name>
    <name type="common">Anther smut fungus</name>
    <dbReference type="NCBI Taxonomy" id="683840"/>
    <lineage>
        <taxon>Eukaryota</taxon>
        <taxon>Fungi</taxon>
        <taxon>Dikarya</taxon>
        <taxon>Basidiomycota</taxon>
        <taxon>Pucciniomycotina</taxon>
        <taxon>Microbotryomycetes</taxon>
        <taxon>Microbotryales</taxon>
        <taxon>Microbotryaceae</taxon>
        <taxon>Microbotryum</taxon>
    </lineage>
</organism>
<dbReference type="Pfam" id="PF01784">
    <property type="entry name" value="DUF34_NIF3"/>
    <property type="match status" value="1"/>
</dbReference>
<dbReference type="Gene3D" id="3.40.1390.30">
    <property type="entry name" value="NIF3 (NGG1p interacting factor 3)-like"/>
    <property type="match status" value="2"/>
</dbReference>
<evidence type="ECO:0008006" key="6">
    <source>
        <dbReference type="Google" id="ProtNLM"/>
    </source>
</evidence>
<dbReference type="FunCoup" id="U5HE01">
    <property type="interactions" value="488"/>
</dbReference>
<dbReference type="GO" id="GO:0046872">
    <property type="term" value="F:metal ion binding"/>
    <property type="evidence" value="ECO:0007669"/>
    <property type="project" value="UniProtKB-KW"/>
</dbReference>
<feature type="binding site" evidence="2">
    <location>
        <position position="262"/>
    </location>
    <ligand>
        <name>a divalent metal cation</name>
        <dbReference type="ChEBI" id="CHEBI:60240"/>
        <label>1</label>
    </ligand>
</feature>
<evidence type="ECO:0000256" key="1">
    <source>
        <dbReference type="ARBA" id="ARBA00006964"/>
    </source>
</evidence>
<proteinExistence type="inferred from homology"/>
<dbReference type="InParanoid" id="U5HE01"/>
<dbReference type="EMBL" id="GL541713">
    <property type="protein sequence ID" value="KDE04192.1"/>
    <property type="molecule type" value="Genomic_DNA"/>
</dbReference>
<evidence type="ECO:0000313" key="3">
    <source>
        <dbReference type="EMBL" id="KDE04192.1"/>
    </source>
</evidence>
<protein>
    <recommendedName>
        <fullName evidence="6">YbgI/family dinuclear metal center protein</fullName>
    </recommendedName>
</protein>
<comment type="similarity">
    <text evidence="1">Belongs to the GTP cyclohydrolase I type 2/NIF3 family.</text>
</comment>
<evidence type="ECO:0000313" key="5">
    <source>
        <dbReference type="Proteomes" id="UP000017200"/>
    </source>
</evidence>
<dbReference type="NCBIfam" id="TIGR00486">
    <property type="entry name" value="YbgI_SA1388"/>
    <property type="match status" value="1"/>
</dbReference>
<dbReference type="EnsemblFungi" id="MVLG_05355T0">
    <property type="protein sequence ID" value="MVLG_05355T0"/>
    <property type="gene ID" value="MVLG_05355"/>
</dbReference>
<dbReference type="SUPFAM" id="SSF102705">
    <property type="entry name" value="NIF3 (NGG1p interacting factor 3)-like"/>
    <property type="match status" value="1"/>
</dbReference>
<dbReference type="PANTHER" id="PTHR13799">
    <property type="entry name" value="NGG1 INTERACTING FACTOR 3"/>
    <property type="match status" value="1"/>
</dbReference>